<dbReference type="InterPro" id="IPR031827">
    <property type="entry name" value="DUF4746"/>
</dbReference>
<sequence length="119" mass="13430">IVEPSEGQPSEDSEEGSEAEEDKFIVGIWAPPTRRILSSCFKILFPRMAAPLLIPEPPPKPPYVSVCFPIDRRSKVQDLITQWESEIIRYGIFSSCVPEDAHLIAKSFKKFDKADVPKD</sequence>
<feature type="region of interest" description="Disordered" evidence="1">
    <location>
        <begin position="1"/>
        <end position="21"/>
    </location>
</feature>
<dbReference type="AlphaFoldDB" id="A0ABD2NXT4"/>
<name>A0ABD2NXT4_9CUCU</name>
<feature type="compositionally biased region" description="Acidic residues" evidence="1">
    <location>
        <begin position="9"/>
        <end position="21"/>
    </location>
</feature>
<proteinExistence type="predicted"/>
<reference evidence="3 4" key="1">
    <citation type="journal article" date="2021" name="BMC Biol.">
        <title>Horizontally acquired antibacterial genes associated with adaptive radiation of ladybird beetles.</title>
        <authorList>
            <person name="Li H.S."/>
            <person name="Tang X.F."/>
            <person name="Huang Y.H."/>
            <person name="Xu Z.Y."/>
            <person name="Chen M.L."/>
            <person name="Du X.Y."/>
            <person name="Qiu B.Y."/>
            <person name="Chen P.T."/>
            <person name="Zhang W."/>
            <person name="Slipinski A."/>
            <person name="Escalona H.E."/>
            <person name="Waterhouse R.M."/>
            <person name="Zwick A."/>
            <person name="Pang H."/>
        </authorList>
    </citation>
    <scope>NUCLEOTIDE SEQUENCE [LARGE SCALE GENOMIC DNA]</scope>
    <source>
        <strain evidence="3">SYSU2018</strain>
    </source>
</reference>
<accession>A0ABD2NXT4</accession>
<evidence type="ECO:0000256" key="1">
    <source>
        <dbReference type="SAM" id="MobiDB-lite"/>
    </source>
</evidence>
<evidence type="ECO:0000259" key="2">
    <source>
        <dbReference type="Pfam" id="PF15928"/>
    </source>
</evidence>
<feature type="domain" description="DUF4746" evidence="2">
    <location>
        <begin position="18"/>
        <end position="115"/>
    </location>
</feature>
<protein>
    <recommendedName>
        <fullName evidence="2">DUF4746 domain-containing protein</fullName>
    </recommendedName>
</protein>
<dbReference type="EMBL" id="JABFTP020000144">
    <property type="protein sequence ID" value="KAL3283428.1"/>
    <property type="molecule type" value="Genomic_DNA"/>
</dbReference>
<gene>
    <name evidence="3" type="ORF">HHI36_006573</name>
</gene>
<feature type="non-terminal residue" evidence="3">
    <location>
        <position position="119"/>
    </location>
</feature>
<organism evidence="3 4">
    <name type="scientific">Cryptolaemus montrouzieri</name>
    <dbReference type="NCBI Taxonomy" id="559131"/>
    <lineage>
        <taxon>Eukaryota</taxon>
        <taxon>Metazoa</taxon>
        <taxon>Ecdysozoa</taxon>
        <taxon>Arthropoda</taxon>
        <taxon>Hexapoda</taxon>
        <taxon>Insecta</taxon>
        <taxon>Pterygota</taxon>
        <taxon>Neoptera</taxon>
        <taxon>Endopterygota</taxon>
        <taxon>Coleoptera</taxon>
        <taxon>Polyphaga</taxon>
        <taxon>Cucujiformia</taxon>
        <taxon>Coccinelloidea</taxon>
        <taxon>Coccinellidae</taxon>
        <taxon>Scymninae</taxon>
        <taxon>Scymnini</taxon>
        <taxon>Cryptolaemus</taxon>
    </lineage>
</organism>
<dbReference type="Proteomes" id="UP001516400">
    <property type="component" value="Unassembled WGS sequence"/>
</dbReference>
<keyword evidence="4" id="KW-1185">Reference proteome</keyword>
<evidence type="ECO:0000313" key="4">
    <source>
        <dbReference type="Proteomes" id="UP001516400"/>
    </source>
</evidence>
<evidence type="ECO:0000313" key="3">
    <source>
        <dbReference type="EMBL" id="KAL3283428.1"/>
    </source>
</evidence>
<dbReference type="Pfam" id="PF15928">
    <property type="entry name" value="DUF4746"/>
    <property type="match status" value="1"/>
</dbReference>
<feature type="non-terminal residue" evidence="3">
    <location>
        <position position="1"/>
    </location>
</feature>
<comment type="caution">
    <text evidence="3">The sequence shown here is derived from an EMBL/GenBank/DDBJ whole genome shotgun (WGS) entry which is preliminary data.</text>
</comment>